<evidence type="ECO:0000313" key="5">
    <source>
        <dbReference type="Proteomes" id="UP000299580"/>
    </source>
</evidence>
<organism evidence="4 5">
    <name type="scientific">Brenneria rubrifaciens</name>
    <dbReference type="NCBI Taxonomy" id="55213"/>
    <lineage>
        <taxon>Bacteria</taxon>
        <taxon>Pseudomonadati</taxon>
        <taxon>Pseudomonadota</taxon>
        <taxon>Gammaproteobacteria</taxon>
        <taxon>Enterobacterales</taxon>
        <taxon>Pectobacteriaceae</taxon>
        <taxon>Brenneria</taxon>
    </lineage>
</organism>
<keyword evidence="1" id="KW-0479">Metal-binding</keyword>
<evidence type="ECO:0000259" key="2">
    <source>
        <dbReference type="Pfam" id="PF07171"/>
    </source>
</evidence>
<comment type="function">
    <text evidence="1">Involved in peptidolytic degradation of cyclic heptapeptide hepatotoxin microcystin (MC).</text>
</comment>
<gene>
    <name evidence="4" type="ORF">EH207_07780</name>
</gene>
<reference evidence="4 5" key="1">
    <citation type="submission" date="2018-11" db="EMBL/GenBank/DDBJ databases">
        <title>Genome sequences of Brenneria nigrifluens and Brenneria rubrifaciens.</title>
        <authorList>
            <person name="Poret-Peterson A.T."/>
            <person name="McClean A.E."/>
            <person name="Kluepfel D.A."/>
        </authorList>
    </citation>
    <scope>NUCLEOTIDE SEQUENCE [LARGE SCALE GENOMIC DNA]</scope>
    <source>
        <strain evidence="4 5">6D370</strain>
    </source>
</reference>
<evidence type="ECO:0000313" key="4">
    <source>
        <dbReference type="EMBL" id="QCR08423.1"/>
    </source>
</evidence>
<sequence>MRIVYGGFEHETNTFAPSPADWSMFEHGGGWPGITQGDAVWPAISGKNIPAAGFVAQALAQGDEAIPTVWAAASPSGPVTRDAFERISGLILDGIRAALPVDAVYLDLHGAMVAEHADDGEGELLRRVRARVGAAVPIVVSLDLHANVTQAMLDNADYLVAFRTYPHVDMAATGARAYGLLMRRIASGRPPAKAVRRIPFLIPISWQCTDIAPARDLYQALPSLESDQTHVSFAMGFPAADFAECSPVVWAYAPDQAQADRLADTLFHWVCEAEPRFSDKTYTPDEAVQYAMTQAAQGRRPIVIADAQDNPGAGSNSDTTGMLRALVRHQARRAAIGLMVDPAAMKTIAAVGAGNHLTLSLGGHAGLSDDAPFTAECFIERIMSGRFKATGPYFGGFDMDLGPCACLKIGDVRVVVSTHKAQLADQAMFRFAGIETTRQDILVVKSAVHFRADFSTIAAEIIVAAAPGFMPVNLTTLPWRRLPDGLRLMPMGEPFTPPR</sequence>
<dbReference type="InterPro" id="IPR015995">
    <property type="entry name" value="MlrC_N"/>
</dbReference>
<dbReference type="RefSeq" id="WP_137713463.1">
    <property type="nucleotide sequence ID" value="NZ_CP034035.1"/>
</dbReference>
<dbReference type="GO" id="GO:0006508">
    <property type="term" value="P:proteolysis"/>
    <property type="evidence" value="ECO:0007669"/>
    <property type="project" value="UniProtKB-KW"/>
</dbReference>
<dbReference type="KEGG" id="brb:EH207_07780"/>
<name>A0A4V1F9Q8_9GAMM</name>
<feature type="domain" description="Microcystin LR degradation protein MlrC N-terminal" evidence="3">
    <location>
        <begin position="2"/>
        <end position="292"/>
    </location>
</feature>
<dbReference type="OrthoDB" id="5288421at2"/>
<evidence type="ECO:0000259" key="3">
    <source>
        <dbReference type="Pfam" id="PF07364"/>
    </source>
</evidence>
<dbReference type="GO" id="GO:0008237">
    <property type="term" value="F:metallopeptidase activity"/>
    <property type="evidence" value="ECO:0007669"/>
    <property type="project" value="UniProtKB-KW"/>
</dbReference>
<evidence type="ECO:0000256" key="1">
    <source>
        <dbReference type="PIRNR" id="PIRNR012702"/>
    </source>
</evidence>
<dbReference type="Proteomes" id="UP000299580">
    <property type="component" value="Chromosome"/>
</dbReference>
<dbReference type="InterPro" id="IPR010799">
    <property type="entry name" value="MlrC_C"/>
</dbReference>
<dbReference type="Pfam" id="PF07171">
    <property type="entry name" value="MlrC_C"/>
    <property type="match status" value="1"/>
</dbReference>
<keyword evidence="1" id="KW-0482">Metalloprotease</keyword>
<protein>
    <recommendedName>
        <fullName evidence="1">Microcystinase C</fullName>
        <shortName evidence="1">MlrC</shortName>
    </recommendedName>
</protein>
<dbReference type="InterPro" id="IPR009197">
    <property type="entry name" value="MlrC"/>
</dbReference>
<comment type="cofactor">
    <cofactor evidence="1">
        <name>Zn(2+)</name>
        <dbReference type="ChEBI" id="CHEBI:29105"/>
    </cofactor>
    <text evidence="1">Binds 1 zinc ion per subunit.</text>
</comment>
<dbReference type="AlphaFoldDB" id="A0A4V1F9Q8"/>
<dbReference type="EMBL" id="CP034035">
    <property type="protein sequence ID" value="QCR08423.1"/>
    <property type="molecule type" value="Genomic_DNA"/>
</dbReference>
<comment type="similarity">
    <text evidence="1">Belongs to the peptidase M81 family.</text>
</comment>
<keyword evidence="5" id="KW-1185">Reference proteome</keyword>
<dbReference type="Pfam" id="PF07364">
    <property type="entry name" value="DUF1485"/>
    <property type="match status" value="1"/>
</dbReference>
<dbReference type="GO" id="GO:0046872">
    <property type="term" value="F:metal ion binding"/>
    <property type="evidence" value="ECO:0007669"/>
    <property type="project" value="UniProtKB-KW"/>
</dbReference>
<feature type="domain" description="Microcystin LR degradation protein MlrC C-terminal" evidence="2">
    <location>
        <begin position="304"/>
        <end position="481"/>
    </location>
</feature>
<dbReference type="PIRSF" id="PIRSF012702">
    <property type="entry name" value="UCP012702"/>
    <property type="match status" value="1"/>
</dbReference>
<keyword evidence="1" id="KW-0645">Protease</keyword>
<keyword evidence="1" id="KW-0378">Hydrolase</keyword>
<accession>A0A4V1F9Q8</accession>
<proteinExistence type="inferred from homology"/>